<organism evidence="7 8">
    <name type="scientific">Spiribacter vilamensis</name>
    <dbReference type="NCBI Taxonomy" id="531306"/>
    <lineage>
        <taxon>Bacteria</taxon>
        <taxon>Pseudomonadati</taxon>
        <taxon>Pseudomonadota</taxon>
        <taxon>Gammaproteobacteria</taxon>
        <taxon>Chromatiales</taxon>
        <taxon>Ectothiorhodospiraceae</taxon>
        <taxon>Spiribacter</taxon>
    </lineage>
</organism>
<dbReference type="GO" id="GO:0003824">
    <property type="term" value="F:catalytic activity"/>
    <property type="evidence" value="ECO:0007669"/>
    <property type="project" value="InterPro"/>
</dbReference>
<evidence type="ECO:0000256" key="1">
    <source>
        <dbReference type="ARBA" id="ARBA00001974"/>
    </source>
</evidence>
<dbReference type="Gene3D" id="1.10.45.10">
    <property type="entry name" value="Vanillyl-alcohol Oxidase, Chain A, domain 4"/>
    <property type="match status" value="1"/>
</dbReference>
<dbReference type="SUPFAM" id="SSF56176">
    <property type="entry name" value="FAD-binding/transporter-associated domain-like"/>
    <property type="match status" value="1"/>
</dbReference>
<dbReference type="InterPro" id="IPR036318">
    <property type="entry name" value="FAD-bd_PCMH-like_sf"/>
</dbReference>
<feature type="compositionally biased region" description="Basic and acidic residues" evidence="5">
    <location>
        <begin position="464"/>
        <end position="473"/>
    </location>
</feature>
<name>A0A4Q8D2V9_9GAMM</name>
<dbReference type="EMBL" id="SHLI01000001">
    <property type="protein sequence ID" value="RZU99684.1"/>
    <property type="molecule type" value="Genomic_DNA"/>
</dbReference>
<dbReference type="Gene3D" id="3.30.70.2740">
    <property type="match status" value="1"/>
</dbReference>
<dbReference type="InterPro" id="IPR004113">
    <property type="entry name" value="FAD-bd_oxidored_4_C"/>
</dbReference>
<dbReference type="Pfam" id="PF01565">
    <property type="entry name" value="FAD_binding_4"/>
    <property type="match status" value="1"/>
</dbReference>
<feature type="domain" description="FAD-binding PCMH-type" evidence="6">
    <location>
        <begin position="46"/>
        <end position="228"/>
    </location>
</feature>
<gene>
    <name evidence="7" type="ORF">EV698_1979</name>
</gene>
<dbReference type="Gene3D" id="3.30.70.2190">
    <property type="match status" value="1"/>
</dbReference>
<dbReference type="SUPFAM" id="SSF55103">
    <property type="entry name" value="FAD-linked oxidases, C-terminal domain"/>
    <property type="match status" value="1"/>
</dbReference>
<dbReference type="PROSITE" id="PS51387">
    <property type="entry name" value="FAD_PCMH"/>
    <property type="match status" value="1"/>
</dbReference>
<dbReference type="GO" id="GO:0071949">
    <property type="term" value="F:FAD binding"/>
    <property type="evidence" value="ECO:0007669"/>
    <property type="project" value="InterPro"/>
</dbReference>
<evidence type="ECO:0000256" key="4">
    <source>
        <dbReference type="ARBA" id="ARBA00022827"/>
    </source>
</evidence>
<dbReference type="InterPro" id="IPR016164">
    <property type="entry name" value="FAD-linked_Oxase-like_C"/>
</dbReference>
<dbReference type="GO" id="GO:0022904">
    <property type="term" value="P:respiratory electron transport chain"/>
    <property type="evidence" value="ECO:0007669"/>
    <property type="project" value="TreeGrafter"/>
</dbReference>
<comment type="similarity">
    <text evidence="2">Belongs to the FAD-binding oxidoreductase/transferase type 4 family.</text>
</comment>
<dbReference type="InterPro" id="IPR016169">
    <property type="entry name" value="FAD-bd_PCMH_sub2"/>
</dbReference>
<dbReference type="AlphaFoldDB" id="A0A4Q8D2V9"/>
<proteinExistence type="inferred from homology"/>
<evidence type="ECO:0000256" key="2">
    <source>
        <dbReference type="ARBA" id="ARBA00008000"/>
    </source>
</evidence>
<evidence type="ECO:0000259" key="6">
    <source>
        <dbReference type="PROSITE" id="PS51387"/>
    </source>
</evidence>
<dbReference type="Pfam" id="PF02913">
    <property type="entry name" value="FAD-oxidase_C"/>
    <property type="match status" value="1"/>
</dbReference>
<evidence type="ECO:0000256" key="3">
    <source>
        <dbReference type="ARBA" id="ARBA00022630"/>
    </source>
</evidence>
<sequence>MVVGRPEWDNRDMEIISAIQQRLGEEAVITPGPGMDPYLTERRGLFAGNRARAVVRPADTEAVATVMQMATEHGVGVVPRGGNTGLCGGAAADDNADVILLSLERLNRIRRVDADNFTLTAEAGCLLSDLQAAAAGAERLFPLSYAAENDCQIGGNLATNAGGMNVLRYGNARDLALGLEVVLADGRIWDGLRGLRKDNSGYDLKDLFIGAEGTLGIITAATLKLFPPVRERATAIVGLNSAAAAVSLFGRLRADSGDTITSCELMGREPLSLAIAHGTGCAEPLTTSYPWYLLIDLTSSARDAALDRRLEDALSGTAEGIGDYRIATDSTMAADFWRLRNSIPGAQKGAGASIKNDVSVPVADIPAFIEAASAAVIEACPGVRPCPFGHIGDGNIHFNLTRPTTMTDAAFLEQWAPLTRRVHDIAMAYSGSFAAEHGVGQLKPGEVARLKSPVEQDLMRRLKTAFDPDDRLNPGKVVPPIGRPPSAG</sequence>
<evidence type="ECO:0000313" key="8">
    <source>
        <dbReference type="Proteomes" id="UP000292298"/>
    </source>
</evidence>
<accession>A0A4Q8D2V9</accession>
<dbReference type="InterPro" id="IPR016166">
    <property type="entry name" value="FAD-bd_PCMH"/>
</dbReference>
<dbReference type="Gene3D" id="3.30.465.10">
    <property type="match status" value="1"/>
</dbReference>
<keyword evidence="8" id="KW-1185">Reference proteome</keyword>
<feature type="region of interest" description="Disordered" evidence="5">
    <location>
        <begin position="464"/>
        <end position="488"/>
    </location>
</feature>
<comment type="caution">
    <text evidence="7">The sequence shown here is derived from an EMBL/GenBank/DDBJ whole genome shotgun (WGS) entry which is preliminary data.</text>
</comment>
<dbReference type="PANTHER" id="PTHR43716:SF2">
    <property type="entry name" value="BLL6224 PROTEIN"/>
    <property type="match status" value="1"/>
</dbReference>
<dbReference type="PANTHER" id="PTHR43716">
    <property type="entry name" value="D-2-HYDROXYGLUTARATE DEHYDROGENASE, MITOCHONDRIAL"/>
    <property type="match status" value="1"/>
</dbReference>
<keyword evidence="3" id="KW-0285">Flavoprotein</keyword>
<protein>
    <submittedName>
        <fullName evidence="7">D-lactate dehydrogenase (Cytochrome)</fullName>
    </submittedName>
</protein>
<dbReference type="Proteomes" id="UP000292298">
    <property type="component" value="Unassembled WGS sequence"/>
</dbReference>
<dbReference type="InterPro" id="IPR016167">
    <property type="entry name" value="FAD-bd_PCMH_sub1"/>
</dbReference>
<keyword evidence="4" id="KW-0274">FAD</keyword>
<dbReference type="Gene3D" id="3.30.43.10">
    <property type="entry name" value="Uridine Diphospho-n-acetylenolpyruvylglucosamine Reductase, domain 2"/>
    <property type="match status" value="1"/>
</dbReference>
<dbReference type="InterPro" id="IPR016171">
    <property type="entry name" value="Vanillyl_alc_oxidase_C-sub2"/>
</dbReference>
<reference evidence="7 8" key="1">
    <citation type="submission" date="2019-02" db="EMBL/GenBank/DDBJ databases">
        <title>Genomic Encyclopedia of Type Strains, Phase IV (KMG-IV): sequencing the most valuable type-strain genomes for metagenomic binning, comparative biology and taxonomic classification.</title>
        <authorList>
            <person name="Goeker M."/>
        </authorList>
    </citation>
    <scope>NUCLEOTIDE SEQUENCE [LARGE SCALE GENOMIC DNA]</scope>
    <source>
        <strain evidence="7 8">DSM 21056</strain>
    </source>
</reference>
<comment type="cofactor">
    <cofactor evidence="1">
        <name>FAD</name>
        <dbReference type="ChEBI" id="CHEBI:57692"/>
    </cofactor>
</comment>
<dbReference type="InterPro" id="IPR051264">
    <property type="entry name" value="FAD-oxidored/transferase_4"/>
</dbReference>
<dbReference type="FunFam" id="1.10.45.10:FF:000001">
    <property type="entry name" value="D-lactate dehydrogenase mitochondrial"/>
    <property type="match status" value="1"/>
</dbReference>
<evidence type="ECO:0000313" key="7">
    <source>
        <dbReference type="EMBL" id="RZU99684.1"/>
    </source>
</evidence>
<evidence type="ECO:0000256" key="5">
    <source>
        <dbReference type="SAM" id="MobiDB-lite"/>
    </source>
</evidence>
<dbReference type="InterPro" id="IPR006094">
    <property type="entry name" value="Oxid_FAD_bind_N"/>
</dbReference>